<keyword evidence="1" id="KW-1133">Transmembrane helix</keyword>
<sequence>MQHIIYLVIGVLLLVAGFITIKHAQSYVKVTAETNKGNSNQFLGFAVIAGYVIGGIMFLAGIICVIMMFFS</sequence>
<organism evidence="2 3">
    <name type="scientific">Lactobacillus colini</name>
    <dbReference type="NCBI Taxonomy" id="1819254"/>
    <lineage>
        <taxon>Bacteria</taxon>
        <taxon>Bacillati</taxon>
        <taxon>Bacillota</taxon>
        <taxon>Bacilli</taxon>
        <taxon>Lactobacillales</taxon>
        <taxon>Lactobacillaceae</taxon>
        <taxon>Lactobacillus</taxon>
    </lineage>
</organism>
<gene>
    <name evidence="2" type="ORF">J2Z60_001931</name>
</gene>
<feature type="transmembrane region" description="Helical" evidence="1">
    <location>
        <begin position="48"/>
        <end position="70"/>
    </location>
</feature>
<comment type="caution">
    <text evidence="2">The sequence shown here is derived from an EMBL/GenBank/DDBJ whole genome shotgun (WGS) entry which is preliminary data.</text>
</comment>
<keyword evidence="3" id="KW-1185">Reference proteome</keyword>
<evidence type="ECO:0000256" key="1">
    <source>
        <dbReference type="SAM" id="Phobius"/>
    </source>
</evidence>
<accession>A0ABS4MHE0</accession>
<evidence type="ECO:0000313" key="2">
    <source>
        <dbReference type="EMBL" id="MBP2058742.1"/>
    </source>
</evidence>
<reference evidence="2 3" key="1">
    <citation type="submission" date="2021-03" db="EMBL/GenBank/DDBJ databases">
        <title>Genomic Encyclopedia of Type Strains, Phase IV (KMG-IV): sequencing the most valuable type-strain genomes for metagenomic binning, comparative biology and taxonomic classification.</title>
        <authorList>
            <person name="Goeker M."/>
        </authorList>
    </citation>
    <scope>NUCLEOTIDE SEQUENCE [LARGE SCALE GENOMIC DNA]</scope>
    <source>
        <strain evidence="2 3">DSM 101872</strain>
    </source>
</reference>
<evidence type="ECO:0000313" key="3">
    <source>
        <dbReference type="Proteomes" id="UP001519292"/>
    </source>
</evidence>
<evidence type="ECO:0008006" key="4">
    <source>
        <dbReference type="Google" id="ProtNLM"/>
    </source>
</evidence>
<proteinExistence type="predicted"/>
<dbReference type="EMBL" id="JAGGLU010000013">
    <property type="protein sequence ID" value="MBP2058742.1"/>
    <property type="molecule type" value="Genomic_DNA"/>
</dbReference>
<name>A0ABS4MHE0_9LACO</name>
<keyword evidence="1" id="KW-0472">Membrane</keyword>
<dbReference type="Proteomes" id="UP001519292">
    <property type="component" value="Unassembled WGS sequence"/>
</dbReference>
<dbReference type="RefSeq" id="WP_209687460.1">
    <property type="nucleotide sequence ID" value="NZ_JAGGLU010000013.1"/>
</dbReference>
<keyword evidence="1" id="KW-0812">Transmembrane</keyword>
<protein>
    <recommendedName>
        <fullName evidence="4">DUF4190 domain-containing protein</fullName>
    </recommendedName>
</protein>